<organism evidence="2 3">
    <name type="scientific">Chryseobacterium rhizosphaerae</name>
    <dbReference type="NCBI Taxonomy" id="395937"/>
    <lineage>
        <taxon>Bacteria</taxon>
        <taxon>Pseudomonadati</taxon>
        <taxon>Bacteroidota</taxon>
        <taxon>Flavobacteriia</taxon>
        <taxon>Flavobacteriales</taxon>
        <taxon>Weeksellaceae</taxon>
        <taxon>Chryseobacterium group</taxon>
        <taxon>Chryseobacterium</taxon>
    </lineage>
</organism>
<comment type="caution">
    <text evidence="2">The sequence shown here is derived from an EMBL/GenBank/DDBJ whole genome shotgun (WGS) entry which is preliminary data.</text>
</comment>
<accession>A0AAE3YA75</accession>
<dbReference type="EMBL" id="JAVDQY010000005">
    <property type="protein sequence ID" value="MDR6528388.1"/>
    <property type="molecule type" value="Genomic_DNA"/>
</dbReference>
<feature type="transmembrane region" description="Helical" evidence="1">
    <location>
        <begin position="202"/>
        <end position="227"/>
    </location>
</feature>
<evidence type="ECO:0000313" key="3">
    <source>
        <dbReference type="Proteomes" id="UP001184861"/>
    </source>
</evidence>
<evidence type="ECO:0000313" key="2">
    <source>
        <dbReference type="EMBL" id="MDR6528388.1"/>
    </source>
</evidence>
<keyword evidence="1" id="KW-1133">Transmembrane helix</keyword>
<protein>
    <submittedName>
        <fullName evidence="2">Uncharacterized protein</fullName>
    </submittedName>
</protein>
<proteinExistence type="predicted"/>
<dbReference type="Proteomes" id="UP001184861">
    <property type="component" value="Unassembled WGS sequence"/>
</dbReference>
<sequence length="233" mass="27227">MTRNTEKLILNWINEMTSDSLKNREIFEQAEKIIVWIVGFSIGVFALQVPEVTSNYKSIEGVRKIIMTYSLYTIIFGISFRISSFLTEIILKDILTSFKSKYFGEKIMLEIKKQHISSETHNANQIIDILNEEFNFNIEKASHQLNENKDFIDTLINIYENSFNDMELLDTITKDSLIYFGYKKNGLVKITNSENFIYFRGILYRLLTAITSLLFITTLGFFLFGAIKIFKFF</sequence>
<evidence type="ECO:0000256" key="1">
    <source>
        <dbReference type="SAM" id="Phobius"/>
    </source>
</evidence>
<dbReference type="RefSeq" id="WP_309947648.1">
    <property type="nucleotide sequence ID" value="NZ_JAVDQY010000005.1"/>
</dbReference>
<dbReference type="AlphaFoldDB" id="A0AAE3YA75"/>
<feature type="transmembrane region" description="Helical" evidence="1">
    <location>
        <begin position="69"/>
        <end position="91"/>
    </location>
</feature>
<gene>
    <name evidence="2" type="ORF">J2787_003825</name>
</gene>
<keyword evidence="1" id="KW-0812">Transmembrane</keyword>
<feature type="transmembrane region" description="Helical" evidence="1">
    <location>
        <begin position="33"/>
        <end position="49"/>
    </location>
</feature>
<keyword evidence="1" id="KW-0472">Membrane</keyword>
<name>A0AAE3YA75_9FLAO</name>
<reference evidence="2" key="1">
    <citation type="submission" date="2023-07" db="EMBL/GenBank/DDBJ databases">
        <title>Sorghum-associated microbial communities from plants grown in Nebraska, USA.</title>
        <authorList>
            <person name="Schachtman D."/>
        </authorList>
    </citation>
    <scope>NUCLEOTIDE SEQUENCE</scope>
    <source>
        <strain evidence="2">DS2360</strain>
    </source>
</reference>